<gene>
    <name evidence="4" type="ORF">FM042_06785</name>
</gene>
<keyword evidence="3" id="KW-0472">Membrane</keyword>
<dbReference type="EMBL" id="VJWL01000002">
    <property type="protein sequence ID" value="TRW48686.1"/>
    <property type="molecule type" value="Genomic_DNA"/>
</dbReference>
<dbReference type="AlphaFoldDB" id="A0A552X167"/>
<dbReference type="SUPFAM" id="SSF48452">
    <property type="entry name" value="TPR-like"/>
    <property type="match status" value="2"/>
</dbReference>
<accession>A0A552X167</accession>
<dbReference type="Proteomes" id="UP000320359">
    <property type="component" value="Unassembled WGS sequence"/>
</dbReference>
<evidence type="ECO:0000256" key="2">
    <source>
        <dbReference type="SAM" id="MobiDB-lite"/>
    </source>
</evidence>
<comment type="caution">
    <text evidence="4">The sequence shown here is derived from an EMBL/GenBank/DDBJ whole genome shotgun (WGS) entry which is preliminary data.</text>
</comment>
<name>A0A552X167_9GAMM</name>
<protein>
    <recommendedName>
        <fullName evidence="6">PEGA domain-containing protein</fullName>
    </recommendedName>
</protein>
<dbReference type="InterPro" id="IPR011990">
    <property type="entry name" value="TPR-like_helical_dom_sf"/>
</dbReference>
<reference evidence="4 5" key="1">
    <citation type="submission" date="2019-07" db="EMBL/GenBank/DDBJ databases">
        <authorList>
            <person name="Yang M."/>
            <person name="Zhao D."/>
            <person name="Xiang H."/>
        </authorList>
    </citation>
    <scope>NUCLEOTIDE SEQUENCE [LARGE SCALE GENOMIC DNA]</scope>
    <source>
        <strain evidence="4 5">IM1326</strain>
    </source>
</reference>
<keyword evidence="3" id="KW-1133">Transmembrane helix</keyword>
<feature type="compositionally biased region" description="Basic and acidic residues" evidence="2">
    <location>
        <begin position="59"/>
        <end position="74"/>
    </location>
</feature>
<evidence type="ECO:0000256" key="3">
    <source>
        <dbReference type="SAM" id="Phobius"/>
    </source>
</evidence>
<evidence type="ECO:0000256" key="1">
    <source>
        <dbReference type="SAM" id="Coils"/>
    </source>
</evidence>
<dbReference type="OrthoDB" id="6286134at2"/>
<proteinExistence type="predicted"/>
<keyword evidence="3" id="KW-0812">Transmembrane</keyword>
<keyword evidence="5" id="KW-1185">Reference proteome</keyword>
<sequence>MSNIDDSISRDKQERQAQFRKIGLGSVVVLIVLAFGYGAWGLWNAFAPTPGPTPVPVVEEPRERGSDDTDPEQRRLAQEALSATRSRLQRAERELQFAETKATTLTRLRSDLDEAVATYTLGFHAQANDQLERINNALDQAIADFESRYTQAYINAAEAFALGQIEQADRYNREALLLNPDHEDARALQARIDVYTDVQALLERAHVAKMENQLERQRDYLREITLLDPAHDDAAHRLREVEQELTEQAYLSALNQAIRALDAGELQQAQAAVQRANGIIPNRAETVSLRSRIQTAINARELQTIEQQLVAFAAADEWSTVAMVANNALQRHPGHPASQQALEKAQQIQQVRSRVSNYIARPERLNDLTVLANAQQTLKAGEVFANDSPRLAAELDTLHELIEEANQPIEVILSSDNRTFVRVLGVGNVGIHNEYTFSLKPGVYQFEGRREGYRSKIITVTVARDAAPVRVRLVCDERV</sequence>
<dbReference type="RefSeq" id="WP_143235671.1">
    <property type="nucleotide sequence ID" value="NZ_VJWL01000002.1"/>
</dbReference>
<keyword evidence="1" id="KW-0175">Coiled coil</keyword>
<feature type="transmembrane region" description="Helical" evidence="3">
    <location>
        <begin position="21"/>
        <end position="43"/>
    </location>
</feature>
<organism evidence="4 5">
    <name type="scientific">Aliidiomarina halalkaliphila</name>
    <dbReference type="NCBI Taxonomy" id="2593535"/>
    <lineage>
        <taxon>Bacteria</taxon>
        <taxon>Pseudomonadati</taxon>
        <taxon>Pseudomonadota</taxon>
        <taxon>Gammaproteobacteria</taxon>
        <taxon>Alteromonadales</taxon>
        <taxon>Idiomarinaceae</taxon>
        <taxon>Aliidiomarina</taxon>
    </lineage>
</organism>
<evidence type="ECO:0008006" key="6">
    <source>
        <dbReference type="Google" id="ProtNLM"/>
    </source>
</evidence>
<feature type="coiled-coil region" evidence="1">
    <location>
        <begin position="74"/>
        <end position="148"/>
    </location>
</feature>
<feature type="region of interest" description="Disordered" evidence="2">
    <location>
        <begin position="54"/>
        <end position="74"/>
    </location>
</feature>
<evidence type="ECO:0000313" key="4">
    <source>
        <dbReference type="EMBL" id="TRW48686.1"/>
    </source>
</evidence>
<evidence type="ECO:0000313" key="5">
    <source>
        <dbReference type="Proteomes" id="UP000320359"/>
    </source>
</evidence>
<dbReference type="Gene3D" id="1.25.40.10">
    <property type="entry name" value="Tetratricopeptide repeat domain"/>
    <property type="match status" value="1"/>
</dbReference>